<keyword evidence="8" id="KW-1185">Reference proteome</keyword>
<keyword evidence="3" id="KW-0677">Repeat</keyword>
<feature type="domain" description="POLO box" evidence="7">
    <location>
        <begin position="26"/>
        <end position="153"/>
    </location>
</feature>
<evidence type="ECO:0000256" key="5">
    <source>
        <dbReference type="ARBA" id="ARBA00022777"/>
    </source>
</evidence>
<dbReference type="InterPro" id="IPR000959">
    <property type="entry name" value="POLO_box_dom"/>
</dbReference>
<evidence type="ECO:0000256" key="4">
    <source>
        <dbReference type="ARBA" id="ARBA00022741"/>
    </source>
</evidence>
<reference evidence="8" key="1">
    <citation type="submission" date="2012-09" db="EMBL/GenBank/DDBJ databases">
        <authorList>
            <person name="Martin A.A."/>
        </authorList>
    </citation>
    <scope>NUCLEOTIDE SEQUENCE</scope>
</reference>
<proteinExistence type="predicted"/>
<evidence type="ECO:0000256" key="6">
    <source>
        <dbReference type="ARBA" id="ARBA00022840"/>
    </source>
</evidence>
<keyword evidence="1" id="KW-0723">Serine/threonine-protein kinase</keyword>
<evidence type="ECO:0000313" key="8">
    <source>
        <dbReference type="Proteomes" id="UP000035642"/>
    </source>
</evidence>
<dbReference type="GO" id="GO:0005813">
    <property type="term" value="C:centrosome"/>
    <property type="evidence" value="ECO:0007669"/>
    <property type="project" value="TreeGrafter"/>
</dbReference>
<dbReference type="PROSITE" id="PS50078">
    <property type="entry name" value="POLO_BOX"/>
    <property type="match status" value="1"/>
</dbReference>
<evidence type="ECO:0000259" key="7">
    <source>
        <dbReference type="PROSITE" id="PS50078"/>
    </source>
</evidence>
<dbReference type="CDD" id="cd13118">
    <property type="entry name" value="POLO_box_1"/>
    <property type="match status" value="1"/>
</dbReference>
<dbReference type="PANTHER" id="PTHR24345:SF93">
    <property type="entry name" value="SERINE_THREONINE-PROTEIN KINASE PLK1"/>
    <property type="match status" value="1"/>
</dbReference>
<keyword evidence="5" id="KW-0418">Kinase</keyword>
<dbReference type="AlphaFoldDB" id="A0A0K0DLW5"/>
<name>A0A0K0DLW5_ANGCA</name>
<dbReference type="GO" id="GO:0005737">
    <property type="term" value="C:cytoplasm"/>
    <property type="evidence" value="ECO:0007669"/>
    <property type="project" value="TreeGrafter"/>
</dbReference>
<dbReference type="GO" id="GO:0004674">
    <property type="term" value="F:protein serine/threonine kinase activity"/>
    <property type="evidence" value="ECO:0007669"/>
    <property type="project" value="UniProtKB-KW"/>
</dbReference>
<dbReference type="Gene3D" id="3.30.1120.30">
    <property type="entry name" value="POLO box domain"/>
    <property type="match status" value="3"/>
</dbReference>
<keyword evidence="4" id="KW-0547">Nucleotide-binding</keyword>
<dbReference type="SUPFAM" id="SSF82615">
    <property type="entry name" value="Polo-box domain"/>
    <property type="match status" value="2"/>
</dbReference>
<dbReference type="GO" id="GO:0000776">
    <property type="term" value="C:kinetochore"/>
    <property type="evidence" value="ECO:0007669"/>
    <property type="project" value="TreeGrafter"/>
</dbReference>
<dbReference type="GO" id="GO:0000922">
    <property type="term" value="C:spindle pole"/>
    <property type="evidence" value="ECO:0007669"/>
    <property type="project" value="TreeGrafter"/>
</dbReference>
<evidence type="ECO:0000256" key="1">
    <source>
        <dbReference type="ARBA" id="ARBA00022527"/>
    </source>
</evidence>
<organism evidence="8 9">
    <name type="scientific">Angiostrongylus cantonensis</name>
    <name type="common">Rat lungworm</name>
    <dbReference type="NCBI Taxonomy" id="6313"/>
    <lineage>
        <taxon>Eukaryota</taxon>
        <taxon>Metazoa</taxon>
        <taxon>Ecdysozoa</taxon>
        <taxon>Nematoda</taxon>
        <taxon>Chromadorea</taxon>
        <taxon>Rhabditida</taxon>
        <taxon>Rhabditina</taxon>
        <taxon>Rhabditomorpha</taxon>
        <taxon>Strongyloidea</taxon>
        <taxon>Metastrongylidae</taxon>
        <taxon>Angiostrongylus</taxon>
    </lineage>
</organism>
<dbReference type="Pfam" id="PF00659">
    <property type="entry name" value="POLO_box"/>
    <property type="match status" value="2"/>
</dbReference>
<protein>
    <submittedName>
        <fullName evidence="9">Polo kinase</fullName>
    </submittedName>
</protein>
<dbReference type="STRING" id="6313.A0A0K0DLW5"/>
<dbReference type="InterPro" id="IPR033695">
    <property type="entry name" value="POLO_box_2"/>
</dbReference>
<dbReference type="GO" id="GO:0005524">
    <property type="term" value="F:ATP binding"/>
    <property type="evidence" value="ECO:0007669"/>
    <property type="project" value="UniProtKB-KW"/>
</dbReference>
<evidence type="ECO:0000256" key="2">
    <source>
        <dbReference type="ARBA" id="ARBA00022679"/>
    </source>
</evidence>
<dbReference type="CDD" id="cd13117">
    <property type="entry name" value="POLO_box_2"/>
    <property type="match status" value="1"/>
</dbReference>
<evidence type="ECO:0000313" key="9">
    <source>
        <dbReference type="WBParaSite" id="ACAC_0001262901-mRNA-1"/>
    </source>
</evidence>
<sequence length="207" mass="23658">MIKKIVTVQRELKVEDEAPEAMPIFWISKWVDYSDKYGIGYQLCDNSVGVLFNDSSKLVLDEAGSELTYIEKNEAENYYGIESYPDFLSKKLSNSVKDHTKTIVCPLMGAVTYIDEQRNFRVYKLSHLESHGCTKALITRLRYVKTMVERLMSSSNTRPGSLSTDHTMTVVCSSVRTITFIDEKGNLHVYKLSHLEAHGCTKVRNFH</sequence>
<dbReference type="GO" id="GO:0005634">
    <property type="term" value="C:nucleus"/>
    <property type="evidence" value="ECO:0007669"/>
    <property type="project" value="TreeGrafter"/>
</dbReference>
<dbReference type="WBParaSite" id="ACAC_0001262901-mRNA-1">
    <property type="protein sequence ID" value="ACAC_0001262901-mRNA-1"/>
    <property type="gene ID" value="ACAC_0001262901"/>
</dbReference>
<evidence type="ECO:0000256" key="3">
    <source>
        <dbReference type="ARBA" id="ARBA00022737"/>
    </source>
</evidence>
<dbReference type="Proteomes" id="UP000035642">
    <property type="component" value="Unassembled WGS sequence"/>
</dbReference>
<dbReference type="PANTHER" id="PTHR24345">
    <property type="entry name" value="SERINE/THREONINE-PROTEIN KINASE PLK"/>
    <property type="match status" value="1"/>
</dbReference>
<keyword evidence="2" id="KW-0808">Transferase</keyword>
<dbReference type="InterPro" id="IPR033701">
    <property type="entry name" value="POLO_box_1"/>
</dbReference>
<dbReference type="InterPro" id="IPR036947">
    <property type="entry name" value="POLO_box_dom_sf"/>
</dbReference>
<reference evidence="9" key="2">
    <citation type="submission" date="2016-04" db="UniProtKB">
        <authorList>
            <consortium name="WormBaseParasite"/>
        </authorList>
    </citation>
    <scope>IDENTIFICATION</scope>
</reference>
<accession>A0A0K0DLW5</accession>
<keyword evidence="6" id="KW-0067">ATP-binding</keyword>
<dbReference type="GO" id="GO:0007052">
    <property type="term" value="P:mitotic spindle organization"/>
    <property type="evidence" value="ECO:0007669"/>
    <property type="project" value="TreeGrafter"/>
</dbReference>